<name>E6X4X4_CELAD</name>
<dbReference type="AlphaFoldDB" id="E6X4X4"/>
<reference evidence="1 2" key="1">
    <citation type="journal article" date="2010" name="Stand. Genomic Sci.">
        <title>Complete genome sequence of Cellulophaga algicola type strain (IC166).</title>
        <authorList>
            <person name="Abt B."/>
            <person name="Lu M."/>
            <person name="Misra M."/>
            <person name="Han C."/>
            <person name="Nolan M."/>
            <person name="Lucas S."/>
            <person name="Hammon N."/>
            <person name="Deshpande S."/>
            <person name="Cheng J.F."/>
            <person name="Tapia R."/>
            <person name="Goodwin L."/>
            <person name="Pitluck S."/>
            <person name="Liolios K."/>
            <person name="Pagani I."/>
            <person name="Ivanova N."/>
            <person name="Mavromatis K."/>
            <person name="Ovchinikova G."/>
            <person name="Pati A."/>
            <person name="Chen A."/>
            <person name="Palaniappan K."/>
            <person name="Land M."/>
            <person name="Hauser L."/>
            <person name="Chang Y.J."/>
            <person name="Jeffries C.D."/>
            <person name="Detter J.C."/>
            <person name="Brambilla E."/>
            <person name="Rohde M."/>
            <person name="Tindall B.J."/>
            <person name="Goker M."/>
            <person name="Woyke T."/>
            <person name="Bristow J."/>
            <person name="Eisen J.A."/>
            <person name="Markowitz V."/>
            <person name="Hugenholtz P."/>
            <person name="Kyrpides N.C."/>
            <person name="Klenk H.P."/>
            <person name="Lapidus A."/>
        </authorList>
    </citation>
    <scope>NUCLEOTIDE SEQUENCE [LARGE SCALE GENOMIC DNA]</scope>
    <source>
        <strain evidence="2">DSM 14237 / IC166 / ACAM 630</strain>
    </source>
</reference>
<organism evidence="1 2">
    <name type="scientific">Cellulophaga algicola (strain DSM 14237 / IC166 / ACAM 630)</name>
    <dbReference type="NCBI Taxonomy" id="688270"/>
    <lineage>
        <taxon>Bacteria</taxon>
        <taxon>Pseudomonadati</taxon>
        <taxon>Bacteroidota</taxon>
        <taxon>Flavobacteriia</taxon>
        <taxon>Flavobacteriales</taxon>
        <taxon>Flavobacteriaceae</taxon>
        <taxon>Cellulophaga</taxon>
    </lineage>
</organism>
<dbReference type="Proteomes" id="UP000008634">
    <property type="component" value="Chromosome"/>
</dbReference>
<protein>
    <recommendedName>
        <fullName evidence="3">Lipoprotein</fullName>
    </recommendedName>
</protein>
<evidence type="ECO:0000313" key="1">
    <source>
        <dbReference type="EMBL" id="ADV50466.1"/>
    </source>
</evidence>
<dbReference type="HOGENOM" id="CLU_106198_0_0_10"/>
<gene>
    <name evidence="1" type="ordered locus">Celal_3194</name>
</gene>
<evidence type="ECO:0000313" key="2">
    <source>
        <dbReference type="Proteomes" id="UP000008634"/>
    </source>
</evidence>
<dbReference type="PROSITE" id="PS51257">
    <property type="entry name" value="PROKAR_LIPOPROTEIN"/>
    <property type="match status" value="1"/>
</dbReference>
<sequence length="227" mass="26910">MNLLKISIILLLFISCSSKKKENEAQTEKLKNEQLSIKNTIITKKDSVDIQSLIRKVYKWNKSNIRNYFDIGIEDNDYSVVSWSSEGEKAIKYIGIGWNEFDSNKNDLEKTDYFSKGFITNYREILKNIDYKVKNGDYEWYKGYLPPFGTGANEWCHCQDHPDEYWKTMIIKTIDLKNDSVNLTWDWGKDTEWDWIDEYKTGYPLTVIKESGSWKISYMDGFDKKHY</sequence>
<dbReference type="KEGG" id="cao:Celal_3194"/>
<proteinExistence type="predicted"/>
<evidence type="ECO:0008006" key="3">
    <source>
        <dbReference type="Google" id="ProtNLM"/>
    </source>
</evidence>
<dbReference type="OrthoDB" id="670847at2"/>
<dbReference type="RefSeq" id="WP_013551928.1">
    <property type="nucleotide sequence ID" value="NC_014934.1"/>
</dbReference>
<dbReference type="EMBL" id="CP002453">
    <property type="protein sequence ID" value="ADV50466.1"/>
    <property type="molecule type" value="Genomic_DNA"/>
</dbReference>
<dbReference type="eggNOG" id="ENOG5032XVC">
    <property type="taxonomic scope" value="Bacteria"/>
</dbReference>
<keyword evidence="2" id="KW-1185">Reference proteome</keyword>
<accession>E6X4X4</accession>